<protein>
    <submittedName>
        <fullName evidence="2">Uncharacterized protein</fullName>
    </submittedName>
</protein>
<organism evidence="2 3">
    <name type="scientific">Cladobotryum mycophilum</name>
    <dbReference type="NCBI Taxonomy" id="491253"/>
    <lineage>
        <taxon>Eukaryota</taxon>
        <taxon>Fungi</taxon>
        <taxon>Dikarya</taxon>
        <taxon>Ascomycota</taxon>
        <taxon>Pezizomycotina</taxon>
        <taxon>Sordariomycetes</taxon>
        <taxon>Hypocreomycetidae</taxon>
        <taxon>Hypocreales</taxon>
        <taxon>Hypocreaceae</taxon>
        <taxon>Cladobotryum</taxon>
    </lineage>
</organism>
<keyword evidence="3" id="KW-1185">Reference proteome</keyword>
<keyword evidence="1" id="KW-0732">Signal</keyword>
<dbReference type="Proteomes" id="UP001338125">
    <property type="component" value="Unassembled WGS sequence"/>
</dbReference>
<proteinExistence type="predicted"/>
<name>A0ABR0S726_9HYPO</name>
<feature type="signal peptide" evidence="1">
    <location>
        <begin position="1"/>
        <end position="20"/>
    </location>
</feature>
<feature type="chain" id="PRO_5046419696" evidence="1">
    <location>
        <begin position="21"/>
        <end position="173"/>
    </location>
</feature>
<evidence type="ECO:0000256" key="1">
    <source>
        <dbReference type="SAM" id="SignalP"/>
    </source>
</evidence>
<gene>
    <name evidence="2" type="ORF">PT974_12092</name>
</gene>
<dbReference type="EMBL" id="JAVFKD010000016">
    <property type="protein sequence ID" value="KAK5987956.1"/>
    <property type="molecule type" value="Genomic_DNA"/>
</dbReference>
<reference evidence="2 3" key="1">
    <citation type="submission" date="2024-01" db="EMBL/GenBank/DDBJ databases">
        <title>Complete genome of Cladobotryum mycophilum ATHUM6906.</title>
        <authorList>
            <person name="Christinaki A.C."/>
            <person name="Myridakis A.I."/>
            <person name="Kouvelis V.N."/>
        </authorList>
    </citation>
    <scope>NUCLEOTIDE SEQUENCE [LARGE SCALE GENOMIC DNA]</scope>
    <source>
        <strain evidence="2 3">ATHUM6906</strain>
    </source>
</reference>
<evidence type="ECO:0000313" key="3">
    <source>
        <dbReference type="Proteomes" id="UP001338125"/>
    </source>
</evidence>
<comment type="caution">
    <text evidence="2">The sequence shown here is derived from an EMBL/GenBank/DDBJ whole genome shotgun (WGS) entry which is preliminary data.</text>
</comment>
<accession>A0ABR0S726</accession>
<sequence>MLLKCVTLVTAALSALQVQAAISREDFVKGIHDVSSREHDAFTAVFQVTAESGQSVGPGIVAKINAVTSLTDIYVQTLHVDPPKWSDDDQFQANTAWNTLTLQEVSLFDELVSKRQDLSASKVAIKKSLQQLEGINNSMFSILNRVLPSRKNALPAEKALLEKNTQKALKAYK</sequence>
<evidence type="ECO:0000313" key="2">
    <source>
        <dbReference type="EMBL" id="KAK5987956.1"/>
    </source>
</evidence>